<proteinExistence type="predicted"/>
<comment type="caution">
    <text evidence="1">The sequence shown here is derived from an EMBL/GenBank/DDBJ whole genome shotgun (WGS) entry which is preliminary data.</text>
</comment>
<sequence>MLQELLGGLPIDNSPAIVEEPVPIDNSPAIIEEPVPIDLNPALVEEQENISTDPAIVKPNPFNFKGPLVQVVVNVDSASDDVTVDQINNPEEGALKPDPVIIDDGEIKPDPVVVVDNEPEVDAENINVEAPSLTPEIANLPEDLN</sequence>
<keyword evidence="2" id="KW-1185">Reference proteome</keyword>
<dbReference type="EMBL" id="CAVLEF010000203">
    <property type="protein sequence ID" value="CAK1552999.1"/>
    <property type="molecule type" value="Genomic_DNA"/>
</dbReference>
<dbReference type="AlphaFoldDB" id="A0AAV1JY20"/>
<evidence type="ECO:0000313" key="1">
    <source>
        <dbReference type="EMBL" id="CAK1552999.1"/>
    </source>
</evidence>
<dbReference type="Proteomes" id="UP001497472">
    <property type="component" value="Unassembled WGS sequence"/>
</dbReference>
<evidence type="ECO:0000313" key="2">
    <source>
        <dbReference type="Proteomes" id="UP001497472"/>
    </source>
</evidence>
<protein>
    <submittedName>
        <fullName evidence="1">Uncharacterized protein</fullName>
    </submittedName>
</protein>
<organism evidence="1 2">
    <name type="scientific">Leptosia nina</name>
    <dbReference type="NCBI Taxonomy" id="320188"/>
    <lineage>
        <taxon>Eukaryota</taxon>
        <taxon>Metazoa</taxon>
        <taxon>Ecdysozoa</taxon>
        <taxon>Arthropoda</taxon>
        <taxon>Hexapoda</taxon>
        <taxon>Insecta</taxon>
        <taxon>Pterygota</taxon>
        <taxon>Neoptera</taxon>
        <taxon>Endopterygota</taxon>
        <taxon>Lepidoptera</taxon>
        <taxon>Glossata</taxon>
        <taxon>Ditrysia</taxon>
        <taxon>Papilionoidea</taxon>
        <taxon>Pieridae</taxon>
        <taxon>Pierinae</taxon>
        <taxon>Leptosia</taxon>
    </lineage>
</organism>
<reference evidence="1 2" key="1">
    <citation type="submission" date="2023-11" db="EMBL/GenBank/DDBJ databases">
        <authorList>
            <person name="Okamura Y."/>
        </authorList>
    </citation>
    <scope>NUCLEOTIDE SEQUENCE [LARGE SCALE GENOMIC DNA]</scope>
</reference>
<accession>A0AAV1JY20</accession>
<gene>
    <name evidence="1" type="ORF">LNINA_LOCUS12019</name>
</gene>
<name>A0AAV1JY20_9NEOP</name>